<protein>
    <recommendedName>
        <fullName evidence="6">Protein YTP1-like C-terminal domain-containing protein</fullName>
    </recommendedName>
</protein>
<feature type="transmembrane region" description="Helical" evidence="1">
    <location>
        <begin position="116"/>
        <end position="137"/>
    </location>
</feature>
<keyword evidence="1" id="KW-0472">Membrane</keyword>
<dbReference type="Pfam" id="PF10355">
    <property type="entry name" value="Ytp1"/>
    <property type="match status" value="1"/>
</dbReference>
<dbReference type="Proteomes" id="UP000054251">
    <property type="component" value="Unassembled WGS sequence"/>
</dbReference>
<accession>A0A0V1Q016</accession>
<feature type="transmembrane region" description="Helical" evidence="1">
    <location>
        <begin position="511"/>
        <end position="532"/>
    </location>
</feature>
<evidence type="ECO:0000259" key="2">
    <source>
        <dbReference type="Pfam" id="PF10348"/>
    </source>
</evidence>
<proteinExistence type="predicted"/>
<evidence type="ECO:0000259" key="3">
    <source>
        <dbReference type="Pfam" id="PF10355"/>
    </source>
</evidence>
<dbReference type="PANTHER" id="PTHR31685">
    <property type="entry name" value="INTEGRAL MEMBRANE PROTEIN (AFU_ORTHOLOGUE AFUA_6G12730)-RELATED"/>
    <property type="match status" value="1"/>
</dbReference>
<feature type="transmembrane region" description="Helical" evidence="1">
    <location>
        <begin position="182"/>
        <end position="203"/>
    </location>
</feature>
<dbReference type="RefSeq" id="XP_015467826.1">
    <property type="nucleotide sequence ID" value="XM_015611362.1"/>
</dbReference>
<evidence type="ECO:0008006" key="6">
    <source>
        <dbReference type="Google" id="ProtNLM"/>
    </source>
</evidence>
<evidence type="ECO:0000313" key="4">
    <source>
        <dbReference type="EMBL" id="KSA01724.1"/>
    </source>
</evidence>
<dbReference type="EMBL" id="LMYN01000045">
    <property type="protein sequence ID" value="KSA01724.1"/>
    <property type="molecule type" value="Genomic_DNA"/>
</dbReference>
<reference evidence="4 5" key="1">
    <citation type="submission" date="2015-11" db="EMBL/GenBank/DDBJ databases">
        <title>The genome of Debaryomyces fabryi.</title>
        <authorList>
            <person name="Tafer H."/>
            <person name="Lopandic K."/>
        </authorList>
    </citation>
    <scope>NUCLEOTIDE SEQUENCE [LARGE SCALE GENOMIC DNA]</scope>
    <source>
        <strain evidence="4 5">CBS 789</strain>
    </source>
</reference>
<organism evidence="4 5">
    <name type="scientific">Debaryomyces fabryi</name>
    <dbReference type="NCBI Taxonomy" id="58627"/>
    <lineage>
        <taxon>Eukaryota</taxon>
        <taxon>Fungi</taxon>
        <taxon>Dikarya</taxon>
        <taxon>Ascomycota</taxon>
        <taxon>Saccharomycotina</taxon>
        <taxon>Pichiomycetes</taxon>
        <taxon>Debaryomycetaceae</taxon>
        <taxon>Debaryomyces</taxon>
    </lineage>
</organism>
<evidence type="ECO:0000313" key="5">
    <source>
        <dbReference type="Proteomes" id="UP000054251"/>
    </source>
</evidence>
<feature type="domain" description="Protein YTP1-like C-terminal" evidence="3">
    <location>
        <begin position="309"/>
        <end position="605"/>
    </location>
</feature>
<keyword evidence="5" id="KW-1185">Reference proteome</keyword>
<feature type="transmembrane region" description="Helical" evidence="1">
    <location>
        <begin position="305"/>
        <end position="323"/>
    </location>
</feature>
<dbReference type="GeneID" id="26839541"/>
<feature type="transmembrane region" description="Helical" evidence="1">
    <location>
        <begin position="144"/>
        <end position="167"/>
    </location>
</feature>
<dbReference type="PANTHER" id="PTHR31685:SF3">
    <property type="entry name" value="INTEGRAL MEMBRANE PROTEIN (AFU_ORTHOLOGUE AFUA_6G12730)"/>
    <property type="match status" value="1"/>
</dbReference>
<comment type="caution">
    <text evidence="4">The sequence shown here is derived from an EMBL/GenBank/DDBJ whole genome shotgun (WGS) entry which is preliminary data.</text>
</comment>
<dbReference type="InterPro" id="IPR018825">
    <property type="entry name" value="DUF2427"/>
</dbReference>
<evidence type="ECO:0000256" key="1">
    <source>
        <dbReference type="SAM" id="Phobius"/>
    </source>
</evidence>
<name>A0A0V1Q016_9ASCO</name>
<feature type="transmembrane region" description="Helical" evidence="1">
    <location>
        <begin position="544"/>
        <end position="561"/>
    </location>
</feature>
<keyword evidence="1" id="KW-1133">Transmembrane helix</keyword>
<dbReference type="OrthoDB" id="4005299at2759"/>
<sequence length="611" mass="69344">MKPIYSIGLASIAAAASVMSKENYDTANGLEKIEVRADHMEHMEHMGHVEHTKSKSEWTETTQSSTGEVVATPHVEHHHHGMPILQTELLPEERKFWENYNTTTYFTVESEHRAALYWHIGLTLMSFVFLYPICLVLNNVGSNWYYALLFVHSTSVLVGLISLSVFVKSIPDLYPNNAYNKMSVILGISTIVHVIFAVFNFGYKAATSKDAVSADYFTVSDEESQESCTSPSATLYDTPRDNSNSIERNDSMDFNLKTSLDSMFPAKKGGSRLLKKVTRMPVVSTMVNFFGKFSVYIFNLLNWCHFFYFLVYLPTAIATFGCFGQGSYVFNLLAHFIKGGVFFSLGLLYLARYCGAFTNKGWAWNHKFIKNYELKLSRWNRIQSKGLCTMEMIESSLILFYGCTNVFMEHLANPGGEWTAKDLQHASIAFIYIGCGLCGVLTEFKLANWRFEKSIHNFESFNDQSFSSKIVKAAPGFSPNPFPILTIYWTGVLMSQHAQASMLSTDIHKQWGNLFVLGTVFRFITYLLLLILPANKELTKPLRPISELLVCFSLLCGGLIFMESCDPIVYAFEYRGFTSMFTLNISLGFITLLMSWEMSVFAFKDWLLKRA</sequence>
<gene>
    <name evidence="4" type="ORF">AC631_02532</name>
</gene>
<feature type="transmembrane region" description="Helical" evidence="1">
    <location>
        <begin position="330"/>
        <end position="351"/>
    </location>
</feature>
<dbReference type="AlphaFoldDB" id="A0A0V1Q016"/>
<keyword evidence="1" id="KW-0812">Transmembrane</keyword>
<feature type="domain" description="DUF2427" evidence="2">
    <location>
        <begin position="99"/>
        <end position="200"/>
    </location>
</feature>
<dbReference type="Pfam" id="PF10348">
    <property type="entry name" value="DUF2427"/>
    <property type="match status" value="1"/>
</dbReference>
<feature type="transmembrane region" description="Helical" evidence="1">
    <location>
        <begin position="581"/>
        <end position="603"/>
    </location>
</feature>
<dbReference type="InterPro" id="IPR018827">
    <property type="entry name" value="YTP1_C"/>
</dbReference>